<name>A0A5K7ZSE0_9BACT</name>
<organism evidence="2 3">
    <name type="scientific">Desulfosarcina ovata subsp. sediminis</name>
    <dbReference type="NCBI Taxonomy" id="885957"/>
    <lineage>
        <taxon>Bacteria</taxon>
        <taxon>Pseudomonadati</taxon>
        <taxon>Thermodesulfobacteriota</taxon>
        <taxon>Desulfobacteria</taxon>
        <taxon>Desulfobacterales</taxon>
        <taxon>Desulfosarcinaceae</taxon>
        <taxon>Desulfosarcina</taxon>
    </lineage>
</organism>
<accession>A0A5K7ZSE0</accession>
<proteinExistence type="predicted"/>
<dbReference type="Proteomes" id="UP000425960">
    <property type="component" value="Chromosome"/>
</dbReference>
<dbReference type="KEGG" id="dov:DSCO28_36880"/>
<feature type="transmembrane region" description="Helical" evidence="1">
    <location>
        <begin position="6"/>
        <end position="26"/>
    </location>
</feature>
<keyword evidence="1" id="KW-0812">Transmembrane</keyword>
<evidence type="ECO:0000313" key="2">
    <source>
        <dbReference type="EMBL" id="BBO83122.1"/>
    </source>
</evidence>
<evidence type="ECO:0000256" key="1">
    <source>
        <dbReference type="SAM" id="Phobius"/>
    </source>
</evidence>
<dbReference type="EMBL" id="AP021876">
    <property type="protein sequence ID" value="BBO83122.1"/>
    <property type="molecule type" value="Genomic_DNA"/>
</dbReference>
<dbReference type="RefSeq" id="WP_173179576.1">
    <property type="nucleotide sequence ID" value="NZ_AP021876.1"/>
</dbReference>
<keyword evidence="1" id="KW-1133">Transmembrane helix</keyword>
<sequence>MILKNVYILLVIVIFPILAFSETIFLKDRTNINTNVYWEENKDLIGYFLDGKSKYIKKDLIDWNKTKERHSLINNKKNIPKNYIVDKNILDSKRIFEDMKMYLKSIDILDKYGNPETLSETNNDRWVVYFPKGNFTIITDKKSNRIIRIISGRGFQ</sequence>
<reference evidence="2 3" key="1">
    <citation type="submission" date="2019-11" db="EMBL/GenBank/DDBJ databases">
        <title>Comparative genomics of hydrocarbon-degrading Desulfosarcina strains.</title>
        <authorList>
            <person name="Watanabe M."/>
            <person name="Kojima H."/>
            <person name="Fukui M."/>
        </authorList>
    </citation>
    <scope>NUCLEOTIDE SEQUENCE [LARGE SCALE GENOMIC DNA]</scope>
    <source>
        <strain evidence="2 3">28bB2T</strain>
    </source>
</reference>
<keyword evidence="1" id="KW-0472">Membrane</keyword>
<dbReference type="AlphaFoldDB" id="A0A5K7ZSE0"/>
<gene>
    <name evidence="2" type="ORF">DSCO28_36880</name>
</gene>
<protein>
    <submittedName>
        <fullName evidence="2">Uncharacterized protein</fullName>
    </submittedName>
</protein>
<evidence type="ECO:0000313" key="3">
    <source>
        <dbReference type="Proteomes" id="UP000425960"/>
    </source>
</evidence>